<feature type="transmembrane region" description="Helical" evidence="1">
    <location>
        <begin position="243"/>
        <end position="265"/>
    </location>
</feature>
<evidence type="ECO:0000313" key="2">
    <source>
        <dbReference type="EMBL" id="ELY37462.1"/>
    </source>
</evidence>
<organism evidence="2 3">
    <name type="scientific">Natronorubrum tibetense GA33</name>
    <dbReference type="NCBI Taxonomy" id="1114856"/>
    <lineage>
        <taxon>Archaea</taxon>
        <taxon>Methanobacteriati</taxon>
        <taxon>Methanobacteriota</taxon>
        <taxon>Stenosarchaea group</taxon>
        <taxon>Halobacteria</taxon>
        <taxon>Halobacteriales</taxon>
        <taxon>Natrialbaceae</taxon>
        <taxon>Natronorubrum</taxon>
    </lineage>
</organism>
<dbReference type="OrthoDB" id="206118at2157"/>
<evidence type="ECO:0000256" key="1">
    <source>
        <dbReference type="SAM" id="Phobius"/>
    </source>
</evidence>
<feature type="transmembrane region" description="Helical" evidence="1">
    <location>
        <begin position="29"/>
        <end position="46"/>
    </location>
</feature>
<sequence length="286" mass="30061">MSFARSTRAAGDRVRGTVEDGTHRARKPVFYLVTVAFVAFLLFALRESMVMVGTAWTDGYAFPVHRVHHMMIGGMLTVFAATVAVQLYRPAKRVGALQAAIAFAISAFVLTVVASGLAAAGEILVFVIPVLLIALLHPARRQLVPTLERMDARLIALAAVGALGMATVAVGEYASHTTLTNEHVAFGHFEFMLFATVSIGLFALLGALRPTGWRALVYAAAALAVLFAAGSLAFPGIEQGSSLGTAGALATVVWAVAFVGLAEYVDRADSTESESINAEPTPAESV</sequence>
<feature type="transmembrane region" description="Helical" evidence="1">
    <location>
        <begin position="215"/>
        <end position="237"/>
    </location>
</feature>
<proteinExistence type="predicted"/>
<dbReference type="AlphaFoldDB" id="L9VKH8"/>
<keyword evidence="3" id="KW-1185">Reference proteome</keyword>
<dbReference type="EMBL" id="AOHW01000046">
    <property type="protein sequence ID" value="ELY37462.1"/>
    <property type="molecule type" value="Genomic_DNA"/>
</dbReference>
<dbReference type="RefSeq" id="WP_006092179.1">
    <property type="nucleotide sequence ID" value="NZ_AOHW01000046.1"/>
</dbReference>
<feature type="transmembrane region" description="Helical" evidence="1">
    <location>
        <begin position="66"/>
        <end position="88"/>
    </location>
</feature>
<keyword evidence="1" id="KW-0472">Membrane</keyword>
<feature type="transmembrane region" description="Helical" evidence="1">
    <location>
        <begin position="191"/>
        <end position="208"/>
    </location>
</feature>
<name>L9VKH8_9EURY</name>
<feature type="transmembrane region" description="Helical" evidence="1">
    <location>
        <begin position="152"/>
        <end position="171"/>
    </location>
</feature>
<gene>
    <name evidence="2" type="ORF">C496_20280</name>
</gene>
<feature type="transmembrane region" description="Helical" evidence="1">
    <location>
        <begin position="123"/>
        <end position="140"/>
    </location>
</feature>
<reference evidence="2 3" key="1">
    <citation type="journal article" date="2014" name="PLoS Genet.">
        <title>Phylogenetically driven sequencing of extremely halophilic archaea reveals strategies for static and dynamic osmo-response.</title>
        <authorList>
            <person name="Becker E.A."/>
            <person name="Seitzer P.M."/>
            <person name="Tritt A."/>
            <person name="Larsen D."/>
            <person name="Krusor M."/>
            <person name="Yao A.I."/>
            <person name="Wu D."/>
            <person name="Madern D."/>
            <person name="Eisen J.A."/>
            <person name="Darling A.E."/>
            <person name="Facciotti M.T."/>
        </authorList>
    </citation>
    <scope>NUCLEOTIDE SEQUENCE [LARGE SCALE GENOMIC DNA]</scope>
    <source>
        <strain evidence="2 3">GA33</strain>
    </source>
</reference>
<dbReference type="eggNOG" id="ENOG502N5GD">
    <property type="taxonomic scope" value="Archaea"/>
</dbReference>
<evidence type="ECO:0000313" key="3">
    <source>
        <dbReference type="Proteomes" id="UP000011599"/>
    </source>
</evidence>
<keyword evidence="1" id="KW-0812">Transmembrane</keyword>
<feature type="transmembrane region" description="Helical" evidence="1">
    <location>
        <begin position="95"/>
        <end position="117"/>
    </location>
</feature>
<accession>L9VKH8</accession>
<dbReference type="PATRIC" id="fig|1114856.3.peg.4186"/>
<comment type="caution">
    <text evidence="2">The sequence shown here is derived from an EMBL/GenBank/DDBJ whole genome shotgun (WGS) entry which is preliminary data.</text>
</comment>
<keyword evidence="1" id="KW-1133">Transmembrane helix</keyword>
<protein>
    <submittedName>
        <fullName evidence="2">Uncharacterized protein</fullName>
    </submittedName>
</protein>
<dbReference type="Proteomes" id="UP000011599">
    <property type="component" value="Unassembled WGS sequence"/>
</dbReference>